<organism evidence="1 2">
    <name type="scientific">Protopolystoma xenopodis</name>
    <dbReference type="NCBI Taxonomy" id="117903"/>
    <lineage>
        <taxon>Eukaryota</taxon>
        <taxon>Metazoa</taxon>
        <taxon>Spiralia</taxon>
        <taxon>Lophotrochozoa</taxon>
        <taxon>Platyhelminthes</taxon>
        <taxon>Monogenea</taxon>
        <taxon>Polyopisthocotylea</taxon>
        <taxon>Polystomatidea</taxon>
        <taxon>Polystomatidae</taxon>
        <taxon>Protopolystoma</taxon>
    </lineage>
</organism>
<evidence type="ECO:0000313" key="2">
    <source>
        <dbReference type="Proteomes" id="UP000784294"/>
    </source>
</evidence>
<comment type="caution">
    <text evidence="1">The sequence shown here is derived from an EMBL/GenBank/DDBJ whole genome shotgun (WGS) entry which is preliminary data.</text>
</comment>
<protein>
    <recommendedName>
        <fullName evidence="3">PH domain-containing protein</fullName>
    </recommendedName>
</protein>
<dbReference type="EMBL" id="CAAALY010049623">
    <property type="protein sequence ID" value="VEL21105.1"/>
    <property type="molecule type" value="Genomic_DNA"/>
</dbReference>
<dbReference type="SUPFAM" id="SSF50729">
    <property type="entry name" value="PH domain-like"/>
    <property type="match status" value="1"/>
</dbReference>
<keyword evidence="2" id="KW-1185">Reference proteome</keyword>
<dbReference type="AlphaFoldDB" id="A0A3S5CML1"/>
<sequence>MMFFDERTGSWVRRWAVVRRPFLYLYANEKDPVELGLVNLTTAQIEYSSAD</sequence>
<proteinExistence type="predicted"/>
<accession>A0A3S5CML1</accession>
<evidence type="ECO:0008006" key="3">
    <source>
        <dbReference type="Google" id="ProtNLM"/>
    </source>
</evidence>
<dbReference type="OrthoDB" id="3176171at2759"/>
<dbReference type="InterPro" id="IPR011993">
    <property type="entry name" value="PH-like_dom_sf"/>
</dbReference>
<evidence type="ECO:0000313" key="1">
    <source>
        <dbReference type="EMBL" id="VEL21105.1"/>
    </source>
</evidence>
<dbReference type="Gene3D" id="2.30.29.30">
    <property type="entry name" value="Pleckstrin-homology domain (PH domain)/Phosphotyrosine-binding domain (PTB)"/>
    <property type="match status" value="1"/>
</dbReference>
<dbReference type="Proteomes" id="UP000784294">
    <property type="component" value="Unassembled WGS sequence"/>
</dbReference>
<gene>
    <name evidence="1" type="ORF">PXEA_LOCUS14545</name>
</gene>
<name>A0A3S5CML1_9PLAT</name>
<reference evidence="1" key="1">
    <citation type="submission" date="2018-11" db="EMBL/GenBank/DDBJ databases">
        <authorList>
            <consortium name="Pathogen Informatics"/>
        </authorList>
    </citation>
    <scope>NUCLEOTIDE SEQUENCE</scope>
</reference>